<evidence type="ECO:0000313" key="5">
    <source>
        <dbReference type="Proteomes" id="UP001528823"/>
    </source>
</evidence>
<protein>
    <submittedName>
        <fullName evidence="4">Transporter substrate-binding domain-containing protein</fullName>
    </submittedName>
</protein>
<proteinExistence type="inferred from homology"/>
<comment type="similarity">
    <text evidence="1">Belongs to the bacterial solute-binding protein 3 family.</text>
</comment>
<comment type="caution">
    <text evidence="4">The sequence shown here is derived from an EMBL/GenBank/DDBJ whole genome shotgun (WGS) entry which is preliminary data.</text>
</comment>
<accession>A0ABT5UE47</accession>
<feature type="domain" description="Solute-binding protein family 3/N-terminal" evidence="3">
    <location>
        <begin position="26"/>
        <end position="262"/>
    </location>
</feature>
<gene>
    <name evidence="4" type="ORF">ORQ98_22005</name>
</gene>
<dbReference type="InterPro" id="IPR001638">
    <property type="entry name" value="Solute-binding_3/MltF_N"/>
</dbReference>
<dbReference type="RefSeq" id="WP_274690968.1">
    <property type="nucleotide sequence ID" value="NZ_JAPMOU010000039.1"/>
</dbReference>
<dbReference type="SMART" id="SM00062">
    <property type="entry name" value="PBPb"/>
    <property type="match status" value="1"/>
</dbReference>
<reference evidence="4 5" key="1">
    <citation type="submission" date="2022-11" db="EMBL/GenBank/DDBJ databases">
        <title>Spartinivicinus poritis sp. nov., isolated from scleractinian coral Porites lutea.</title>
        <authorList>
            <person name="Zhang G."/>
            <person name="Cai L."/>
            <person name="Wei Q."/>
        </authorList>
    </citation>
    <scope>NUCLEOTIDE SEQUENCE [LARGE SCALE GENOMIC DNA]</scope>
    <source>
        <strain evidence="4 5">A2-2</strain>
    </source>
</reference>
<dbReference type="PANTHER" id="PTHR35936">
    <property type="entry name" value="MEMBRANE-BOUND LYTIC MUREIN TRANSGLYCOSYLASE F"/>
    <property type="match status" value="1"/>
</dbReference>
<evidence type="ECO:0000313" key="4">
    <source>
        <dbReference type="EMBL" id="MDE1464643.1"/>
    </source>
</evidence>
<sequence>MRLLLFVITFVLFTQLSFTTAGTLETIVLAIEDSGSFPIYRKAASHYTGEHPGFFIEFIREIEADLGVNINIVRMPWKRCLASLQEGRVNAVTSASYKPEREKSGRYPKKSGHLDIGRRFNTSSYFLYSIEGAPVRWDGNILENKSNLSVGAQRGFSIVADLNNLGIKTTEVDDPESGFIMLLNNRLSALAVHENVGQVYVRKHDNIKQLSPPLKTKPYFLILSHQLYAKHPDFSEKIWDTVEKIRNSEKLAKIKDKYYSFGSWPD</sequence>
<dbReference type="Pfam" id="PF00497">
    <property type="entry name" value="SBP_bac_3"/>
    <property type="match status" value="1"/>
</dbReference>
<evidence type="ECO:0000256" key="1">
    <source>
        <dbReference type="ARBA" id="ARBA00010333"/>
    </source>
</evidence>
<organism evidence="4 5">
    <name type="scientific">Spartinivicinus poritis</name>
    <dbReference type="NCBI Taxonomy" id="2994640"/>
    <lineage>
        <taxon>Bacteria</taxon>
        <taxon>Pseudomonadati</taxon>
        <taxon>Pseudomonadota</taxon>
        <taxon>Gammaproteobacteria</taxon>
        <taxon>Oceanospirillales</taxon>
        <taxon>Zooshikellaceae</taxon>
        <taxon>Spartinivicinus</taxon>
    </lineage>
</organism>
<keyword evidence="5" id="KW-1185">Reference proteome</keyword>
<evidence type="ECO:0000256" key="2">
    <source>
        <dbReference type="ARBA" id="ARBA00022729"/>
    </source>
</evidence>
<dbReference type="SUPFAM" id="SSF53850">
    <property type="entry name" value="Periplasmic binding protein-like II"/>
    <property type="match status" value="1"/>
</dbReference>
<evidence type="ECO:0000259" key="3">
    <source>
        <dbReference type="SMART" id="SM00062"/>
    </source>
</evidence>
<dbReference type="EMBL" id="JAPMOU010000039">
    <property type="protein sequence ID" value="MDE1464643.1"/>
    <property type="molecule type" value="Genomic_DNA"/>
</dbReference>
<dbReference type="Proteomes" id="UP001528823">
    <property type="component" value="Unassembled WGS sequence"/>
</dbReference>
<name>A0ABT5UE47_9GAMM</name>
<dbReference type="Gene3D" id="3.40.190.10">
    <property type="entry name" value="Periplasmic binding protein-like II"/>
    <property type="match status" value="2"/>
</dbReference>
<dbReference type="PANTHER" id="PTHR35936:SF25">
    <property type="entry name" value="ABC TRANSPORTER SUBSTRATE-BINDING PROTEIN"/>
    <property type="match status" value="1"/>
</dbReference>
<keyword evidence="2" id="KW-0732">Signal</keyword>